<dbReference type="AlphaFoldDB" id="A0A0R1YDQ7"/>
<dbReference type="NCBIfam" id="TIGR00099">
    <property type="entry name" value="Cof-subfamily"/>
    <property type="match status" value="1"/>
</dbReference>
<dbReference type="GO" id="GO:0000287">
    <property type="term" value="F:magnesium ion binding"/>
    <property type="evidence" value="ECO:0007669"/>
    <property type="project" value="TreeGrafter"/>
</dbReference>
<dbReference type="SFLD" id="SFLDS00003">
    <property type="entry name" value="Haloacid_Dehalogenase"/>
    <property type="match status" value="1"/>
</dbReference>
<reference evidence="1 2" key="1">
    <citation type="journal article" date="2015" name="Genome Announc.">
        <title>Expanding the biotechnology potential of lactobacilli through comparative genomics of 213 strains and associated genera.</title>
        <authorList>
            <person name="Sun Z."/>
            <person name="Harris H.M."/>
            <person name="McCann A."/>
            <person name="Guo C."/>
            <person name="Argimon S."/>
            <person name="Zhang W."/>
            <person name="Yang X."/>
            <person name="Jeffery I.B."/>
            <person name="Cooney J.C."/>
            <person name="Kagawa T.F."/>
            <person name="Liu W."/>
            <person name="Song Y."/>
            <person name="Salvetti E."/>
            <person name="Wrobel A."/>
            <person name="Rasinkangas P."/>
            <person name="Parkhill J."/>
            <person name="Rea M.C."/>
            <person name="O'Sullivan O."/>
            <person name="Ritari J."/>
            <person name="Douillard F.P."/>
            <person name="Paul Ross R."/>
            <person name="Yang R."/>
            <person name="Briner A.E."/>
            <person name="Felis G.E."/>
            <person name="de Vos W.M."/>
            <person name="Barrangou R."/>
            <person name="Klaenhammer T.R."/>
            <person name="Caufield P.W."/>
            <person name="Cui Y."/>
            <person name="Zhang H."/>
            <person name="O'Toole P.W."/>
        </authorList>
    </citation>
    <scope>NUCLEOTIDE SEQUENCE [LARGE SCALE GENOMIC DNA]</scope>
    <source>
        <strain evidence="1 2">DSM 18390</strain>
    </source>
</reference>
<dbReference type="RefSeq" id="WP_056980769.1">
    <property type="nucleotide sequence ID" value="NZ_AZFZ01000081.1"/>
</dbReference>
<gene>
    <name evidence="1" type="ORF">FD47_GL002815</name>
</gene>
<dbReference type="PATRIC" id="fig|1423786.4.peg.2960"/>
<evidence type="ECO:0000313" key="2">
    <source>
        <dbReference type="Proteomes" id="UP000051010"/>
    </source>
</evidence>
<dbReference type="Gene3D" id="3.40.50.1000">
    <property type="entry name" value="HAD superfamily/HAD-like"/>
    <property type="match status" value="1"/>
</dbReference>
<dbReference type="PROSITE" id="PS01229">
    <property type="entry name" value="COF_2"/>
    <property type="match status" value="1"/>
</dbReference>
<dbReference type="Proteomes" id="UP000051010">
    <property type="component" value="Unassembled WGS sequence"/>
</dbReference>
<dbReference type="SUPFAM" id="SSF56784">
    <property type="entry name" value="HAD-like"/>
    <property type="match status" value="1"/>
</dbReference>
<dbReference type="InterPro" id="IPR036412">
    <property type="entry name" value="HAD-like_sf"/>
</dbReference>
<evidence type="ECO:0000313" key="1">
    <source>
        <dbReference type="EMBL" id="KRM40442.1"/>
    </source>
</evidence>
<keyword evidence="1" id="KW-0378">Hydrolase</keyword>
<proteinExistence type="predicted"/>
<dbReference type="GO" id="GO:0016791">
    <property type="term" value="F:phosphatase activity"/>
    <property type="evidence" value="ECO:0007669"/>
    <property type="project" value="UniProtKB-ARBA"/>
</dbReference>
<dbReference type="GO" id="GO:0005829">
    <property type="term" value="C:cytosol"/>
    <property type="evidence" value="ECO:0007669"/>
    <property type="project" value="TreeGrafter"/>
</dbReference>
<dbReference type="EMBL" id="AZFZ01000081">
    <property type="protein sequence ID" value="KRM40442.1"/>
    <property type="molecule type" value="Genomic_DNA"/>
</dbReference>
<name>A0A0R1YDQ7_9LACO</name>
<accession>A0A0R1YDQ7</accession>
<dbReference type="Pfam" id="PF08282">
    <property type="entry name" value="Hydrolase_3"/>
    <property type="match status" value="1"/>
</dbReference>
<sequence length="257" mass="28470">MPDKLAVFDLDGTLCDAGTLAVSPETIAAIDHLKATGILPIVASGRSYYEVKDLLELLDLHTFILANGCYIVYHDQVIQNYQFPTAAIEDVLAAATDHHDAVGFFNQQGFAISEMTPLTRQHVARMRVTNVPIDRYYYQHAPVNFLNLYMTGEKDAAYQAQFKDQLSILRYAPDAVDVMPTTVSKASGILKIKARLHQPSAPVYVFGDQNNDLSMFDLADYGIAMRQSSDPLKQKAAYVATSAHGVLEGLKHYQLIK</sequence>
<comment type="caution">
    <text evidence="1">The sequence shown here is derived from an EMBL/GenBank/DDBJ whole genome shotgun (WGS) entry which is preliminary data.</text>
</comment>
<organism evidence="1 2">
    <name type="scientific">Lentilactobacillus parafarraginis DSM 18390 = JCM 14109</name>
    <dbReference type="NCBI Taxonomy" id="1423786"/>
    <lineage>
        <taxon>Bacteria</taxon>
        <taxon>Bacillati</taxon>
        <taxon>Bacillota</taxon>
        <taxon>Bacilli</taxon>
        <taxon>Lactobacillales</taxon>
        <taxon>Lactobacillaceae</taxon>
        <taxon>Lentilactobacillus</taxon>
    </lineage>
</organism>
<dbReference type="PANTHER" id="PTHR10000:SF25">
    <property type="entry name" value="PHOSPHATASE YKRA-RELATED"/>
    <property type="match status" value="1"/>
</dbReference>
<dbReference type="SFLD" id="SFLDG01140">
    <property type="entry name" value="C2.B:_Phosphomannomutase_and_P"/>
    <property type="match status" value="1"/>
</dbReference>
<dbReference type="InterPro" id="IPR006379">
    <property type="entry name" value="HAD-SF_hydro_IIB"/>
</dbReference>
<dbReference type="InterPro" id="IPR000150">
    <property type="entry name" value="Cof"/>
</dbReference>
<dbReference type="PANTHER" id="PTHR10000">
    <property type="entry name" value="PHOSPHOSERINE PHOSPHATASE"/>
    <property type="match status" value="1"/>
</dbReference>
<dbReference type="NCBIfam" id="TIGR01484">
    <property type="entry name" value="HAD-SF-IIB"/>
    <property type="match status" value="1"/>
</dbReference>
<dbReference type="Gene3D" id="3.30.1240.10">
    <property type="match status" value="1"/>
</dbReference>
<dbReference type="InterPro" id="IPR023214">
    <property type="entry name" value="HAD_sf"/>
</dbReference>
<protein>
    <submittedName>
        <fullName evidence="1">Cof-like hydrolase</fullName>
    </submittedName>
</protein>